<accession>A0A6J6LSK5</accession>
<dbReference type="EMBL" id="CAEZWP010000057">
    <property type="protein sequence ID" value="CAB4663839.1"/>
    <property type="molecule type" value="Genomic_DNA"/>
</dbReference>
<dbReference type="AlphaFoldDB" id="A0A6J6LSK5"/>
<sequence>MPSEPANSKDLVPRLAPDTFAKERSDDAIALVIITGSVPVSSALRSAISATDKSPSKVASATSKPVVSTRP</sequence>
<name>A0A6J6LSK5_9ZZZZ</name>
<proteinExistence type="predicted"/>
<protein>
    <submittedName>
        <fullName evidence="2">Unannotated protein</fullName>
    </submittedName>
</protein>
<feature type="region of interest" description="Disordered" evidence="1">
    <location>
        <begin position="48"/>
        <end position="71"/>
    </location>
</feature>
<gene>
    <name evidence="2" type="ORF">UFOPK2265_00982</name>
</gene>
<evidence type="ECO:0000256" key="1">
    <source>
        <dbReference type="SAM" id="MobiDB-lite"/>
    </source>
</evidence>
<reference evidence="2" key="1">
    <citation type="submission" date="2020-05" db="EMBL/GenBank/DDBJ databases">
        <authorList>
            <person name="Chiriac C."/>
            <person name="Salcher M."/>
            <person name="Ghai R."/>
            <person name="Kavagutti S V."/>
        </authorList>
    </citation>
    <scope>NUCLEOTIDE SEQUENCE</scope>
</reference>
<organism evidence="2">
    <name type="scientific">freshwater metagenome</name>
    <dbReference type="NCBI Taxonomy" id="449393"/>
    <lineage>
        <taxon>unclassified sequences</taxon>
        <taxon>metagenomes</taxon>
        <taxon>ecological metagenomes</taxon>
    </lineage>
</organism>
<evidence type="ECO:0000313" key="2">
    <source>
        <dbReference type="EMBL" id="CAB4663839.1"/>
    </source>
</evidence>